<keyword evidence="1" id="KW-1133">Transmembrane helix</keyword>
<sequence>MKTVYAIILGALLGGVICLALLGFVGPDNPETDASGNGASSWMIVDAAPATAHEEINVKAGERFKIPDKIGGGGSDDLITFNGPIKLIGGGSVGIWPLKDYYYVLEAVEPGEAQVVIFEVHVDAWERSWSNTPADITTSVSITISTIYDIHITG</sequence>
<dbReference type="EMBL" id="RXIF01000001">
    <property type="protein sequence ID" value="RZN65622.1"/>
    <property type="molecule type" value="Genomic_DNA"/>
</dbReference>
<evidence type="ECO:0000256" key="1">
    <source>
        <dbReference type="SAM" id="Phobius"/>
    </source>
</evidence>
<feature type="transmembrane region" description="Helical" evidence="1">
    <location>
        <begin position="6"/>
        <end position="25"/>
    </location>
</feature>
<keyword evidence="1" id="KW-0472">Membrane</keyword>
<organism evidence="2 3">
    <name type="scientific">Methanoliparum thermophilum</name>
    <dbReference type="NCBI Taxonomy" id="2491083"/>
    <lineage>
        <taxon>Archaea</taxon>
        <taxon>Methanobacteriati</taxon>
        <taxon>Methanobacteriota</taxon>
        <taxon>Candidatus Methanoliparia</taxon>
        <taxon>Candidatus Methanoliparales</taxon>
        <taxon>Candidatus Methanoliparaceae</taxon>
        <taxon>Candidatus Methanoliparum</taxon>
    </lineage>
</organism>
<dbReference type="Proteomes" id="UP000317158">
    <property type="component" value="Unassembled WGS sequence"/>
</dbReference>
<reference evidence="2 3" key="1">
    <citation type="journal article" date="2019" name="Nat. Microbiol.">
        <title>Wide diversity of methane and short-chain alkane metabolisms in uncultured archaea.</title>
        <authorList>
            <person name="Borrel G."/>
            <person name="Adam P.S."/>
            <person name="McKay L.J."/>
            <person name="Chen L.X."/>
            <person name="Sierra-Garcia I.N."/>
            <person name="Sieber C.M."/>
            <person name="Letourneur Q."/>
            <person name="Ghozlane A."/>
            <person name="Andersen G.L."/>
            <person name="Li W.J."/>
            <person name="Hallam S.J."/>
            <person name="Muyzer G."/>
            <person name="de Oliveira V.M."/>
            <person name="Inskeep W.P."/>
            <person name="Banfield J.F."/>
            <person name="Gribaldo S."/>
        </authorList>
    </citation>
    <scope>NUCLEOTIDE SEQUENCE [LARGE SCALE GENOMIC DNA]</scope>
    <source>
        <strain evidence="2">NM1a</strain>
    </source>
</reference>
<dbReference type="AlphaFoldDB" id="A0A520KU27"/>
<gene>
    <name evidence="2" type="ORF">EF806_00075</name>
</gene>
<comment type="caution">
    <text evidence="2">The sequence shown here is derived from an EMBL/GenBank/DDBJ whole genome shotgun (WGS) entry which is preliminary data.</text>
</comment>
<name>A0A520KU27_METT2</name>
<evidence type="ECO:0000313" key="2">
    <source>
        <dbReference type="EMBL" id="RZN65622.1"/>
    </source>
</evidence>
<accession>A0A520KU27</accession>
<evidence type="ECO:0000313" key="3">
    <source>
        <dbReference type="Proteomes" id="UP000317158"/>
    </source>
</evidence>
<protein>
    <submittedName>
        <fullName evidence="2">Uncharacterized protein</fullName>
    </submittedName>
</protein>
<keyword evidence="1" id="KW-0812">Transmembrane</keyword>
<proteinExistence type="predicted"/>